<evidence type="ECO:0000256" key="1">
    <source>
        <dbReference type="SAM" id="Phobius"/>
    </source>
</evidence>
<protein>
    <submittedName>
        <fullName evidence="2">Uncharacterized protein</fullName>
    </submittedName>
</protein>
<evidence type="ECO:0000313" key="2">
    <source>
        <dbReference type="EnsemblPlants" id="HORVU.MOREX.r3.5HG0488600.1"/>
    </source>
</evidence>
<keyword evidence="3" id="KW-1185">Reference proteome</keyword>
<dbReference type="Proteomes" id="UP000011116">
    <property type="component" value="Chromosome 5H"/>
</dbReference>
<reference evidence="2" key="2">
    <citation type="submission" date="2020-10" db="EMBL/GenBank/DDBJ databases">
        <authorList>
            <person name="Scholz U."/>
            <person name="Mascher M."/>
            <person name="Fiebig A."/>
        </authorList>
    </citation>
    <scope>NUCLEOTIDE SEQUENCE [LARGE SCALE GENOMIC DNA]</scope>
    <source>
        <strain evidence="2">cv. Morex</strain>
    </source>
</reference>
<keyword evidence="1" id="KW-1133">Transmembrane helix</keyword>
<reference evidence="3" key="1">
    <citation type="journal article" date="2012" name="Nature">
        <title>A physical, genetic and functional sequence assembly of the barley genome.</title>
        <authorList>
            <consortium name="The International Barley Genome Sequencing Consortium"/>
            <person name="Mayer K.F."/>
            <person name="Waugh R."/>
            <person name="Brown J.W."/>
            <person name="Schulman A."/>
            <person name="Langridge P."/>
            <person name="Platzer M."/>
            <person name="Fincher G.B."/>
            <person name="Muehlbauer G.J."/>
            <person name="Sato K."/>
            <person name="Close T.J."/>
            <person name="Wise R.P."/>
            <person name="Stein N."/>
        </authorList>
    </citation>
    <scope>NUCLEOTIDE SEQUENCE [LARGE SCALE GENOMIC DNA]</scope>
    <source>
        <strain evidence="3">cv. Morex</strain>
    </source>
</reference>
<evidence type="ECO:0000313" key="3">
    <source>
        <dbReference type="Proteomes" id="UP000011116"/>
    </source>
</evidence>
<sequence>MSPSSPTQHAPGTAASSSSTCFALAWHAWSLCALDTALVLSSVAAAALVVVLLPFACTAASLCLVCAIAARLLSCSASFAPLDRTAGSAGGDGDAYSCEEGEEHGGEAELEARARECTAAYIDGAHEFVDEQDRRLLLVDTGNYYCYYRRKFYDLLAFWRLKERDC</sequence>
<name>A0A8I6XRA2_HORVV</name>
<dbReference type="AlphaFoldDB" id="A0A8I6XRA2"/>
<proteinExistence type="predicted"/>
<reference evidence="2" key="3">
    <citation type="submission" date="2022-01" db="UniProtKB">
        <authorList>
            <consortium name="EnsemblPlants"/>
        </authorList>
    </citation>
    <scope>IDENTIFICATION</scope>
    <source>
        <strain evidence="2">subsp. vulgare</strain>
    </source>
</reference>
<dbReference type="Gramene" id="HORVU.MOREX.r3.5HG0488600.1">
    <property type="protein sequence ID" value="HORVU.MOREX.r3.5HG0488600.1"/>
    <property type="gene ID" value="HORVU.MOREX.r3.5HG0488600"/>
</dbReference>
<keyword evidence="1" id="KW-0472">Membrane</keyword>
<feature type="transmembrane region" description="Helical" evidence="1">
    <location>
        <begin position="43"/>
        <end position="70"/>
    </location>
</feature>
<keyword evidence="1" id="KW-0812">Transmembrane</keyword>
<accession>A0A8I6XRA2</accession>
<dbReference type="EnsemblPlants" id="HORVU.MOREX.r3.5HG0488600.1">
    <property type="protein sequence ID" value="HORVU.MOREX.r3.5HG0488600.1"/>
    <property type="gene ID" value="HORVU.MOREX.r3.5HG0488600"/>
</dbReference>
<dbReference type="Gramene" id="HORVU.MOREX.r2.5HG0404790.1">
    <property type="protein sequence ID" value="HORVU.MOREX.r2.5HG0404790.1"/>
    <property type="gene ID" value="HORVU.MOREX.r2.5HG0404790"/>
</dbReference>
<organism evidence="2 3">
    <name type="scientific">Hordeum vulgare subsp. vulgare</name>
    <name type="common">Domesticated barley</name>
    <dbReference type="NCBI Taxonomy" id="112509"/>
    <lineage>
        <taxon>Eukaryota</taxon>
        <taxon>Viridiplantae</taxon>
        <taxon>Streptophyta</taxon>
        <taxon>Embryophyta</taxon>
        <taxon>Tracheophyta</taxon>
        <taxon>Spermatophyta</taxon>
        <taxon>Magnoliopsida</taxon>
        <taxon>Liliopsida</taxon>
        <taxon>Poales</taxon>
        <taxon>Poaceae</taxon>
        <taxon>BOP clade</taxon>
        <taxon>Pooideae</taxon>
        <taxon>Triticodae</taxon>
        <taxon>Triticeae</taxon>
        <taxon>Hordeinae</taxon>
        <taxon>Hordeum</taxon>
    </lineage>
</organism>